<proteinExistence type="predicted"/>
<evidence type="ECO:0000313" key="2">
    <source>
        <dbReference type="Proteomes" id="UP001157134"/>
    </source>
</evidence>
<evidence type="ECO:0000313" key="1">
    <source>
        <dbReference type="EMBL" id="GLX84298.1"/>
    </source>
</evidence>
<comment type="caution">
    <text evidence="1">The sequence shown here is derived from an EMBL/GenBank/DDBJ whole genome shotgun (WGS) entry which is preliminary data.</text>
</comment>
<accession>A0ABQ6H841</accession>
<dbReference type="EMBL" id="BSSV01000001">
    <property type="protein sequence ID" value="GLX84298.1"/>
    <property type="molecule type" value="Genomic_DNA"/>
</dbReference>
<dbReference type="RefSeq" id="WP_284295846.1">
    <property type="nucleotide sequence ID" value="NZ_BSSV01000001.1"/>
</dbReference>
<sequence length="132" mass="15542">MLLLRLLADKSVEGEVREFFINDHLSYHLEVQEVTKYTSKIAFMQSTNFTSSDIGEHFQPNMVIRLYHDARMTEVISSQHIHRIAPRYDYPNSKMHLPDEKQQVMVFLKEWLQLCLSQGQVKVSQVPHIIKN</sequence>
<dbReference type="InterPro" id="IPR009659">
    <property type="entry name" value="DUF1249"/>
</dbReference>
<name>A0ABQ6H841_9GAMM</name>
<reference evidence="1 2" key="1">
    <citation type="submission" date="2023-03" db="EMBL/GenBank/DDBJ databases">
        <title>Thalassotalea loyana LMG 22536T draft genome sequence.</title>
        <authorList>
            <person name="Sawabe T."/>
        </authorList>
    </citation>
    <scope>NUCLEOTIDE SEQUENCE [LARGE SCALE GENOMIC DNA]</scope>
    <source>
        <strain evidence="1 2">LMG 22536</strain>
    </source>
</reference>
<dbReference type="PANTHER" id="PTHR38774">
    <property type="entry name" value="CYTOPLASMIC PROTEIN-RELATED"/>
    <property type="match status" value="1"/>
</dbReference>
<keyword evidence="2" id="KW-1185">Reference proteome</keyword>
<dbReference type="PANTHER" id="PTHR38774:SF1">
    <property type="entry name" value="CYTOPLASMIC PROTEIN"/>
    <property type="match status" value="1"/>
</dbReference>
<dbReference type="Pfam" id="PF06853">
    <property type="entry name" value="DUF1249"/>
    <property type="match status" value="1"/>
</dbReference>
<gene>
    <name evidence="1" type="ORF">tloyanaT_05500</name>
</gene>
<organism evidence="1 2">
    <name type="scientific">Thalassotalea loyana</name>
    <dbReference type="NCBI Taxonomy" id="280483"/>
    <lineage>
        <taxon>Bacteria</taxon>
        <taxon>Pseudomonadati</taxon>
        <taxon>Pseudomonadota</taxon>
        <taxon>Gammaproteobacteria</taxon>
        <taxon>Alteromonadales</taxon>
        <taxon>Colwelliaceae</taxon>
        <taxon>Thalassotalea</taxon>
    </lineage>
</organism>
<dbReference type="Proteomes" id="UP001157134">
    <property type="component" value="Unassembled WGS sequence"/>
</dbReference>
<protein>
    <submittedName>
        <fullName evidence="1">Phosphohydrolase</fullName>
    </submittedName>
</protein>